<feature type="transmembrane region" description="Helical" evidence="2">
    <location>
        <begin position="356"/>
        <end position="377"/>
    </location>
</feature>
<dbReference type="Pfam" id="PF05402">
    <property type="entry name" value="PqqD"/>
    <property type="match status" value="1"/>
</dbReference>
<evidence type="ECO:0008006" key="5">
    <source>
        <dbReference type="Google" id="ProtNLM"/>
    </source>
</evidence>
<dbReference type="InterPro" id="IPR041881">
    <property type="entry name" value="PqqD_sf"/>
</dbReference>
<feature type="transmembrane region" description="Helical" evidence="2">
    <location>
        <begin position="166"/>
        <end position="185"/>
    </location>
</feature>
<reference evidence="3 4" key="1">
    <citation type="submission" date="2021-01" db="EMBL/GenBank/DDBJ databases">
        <title>Whole genome shotgun sequence of Planobispora siamensis NBRC 107568.</title>
        <authorList>
            <person name="Komaki H."/>
            <person name="Tamura T."/>
        </authorList>
    </citation>
    <scope>NUCLEOTIDE SEQUENCE [LARGE SCALE GENOMIC DNA]</scope>
    <source>
        <strain evidence="3 4">NBRC 107568</strain>
    </source>
</reference>
<feature type="compositionally biased region" description="Polar residues" evidence="1">
    <location>
        <begin position="1"/>
        <end position="11"/>
    </location>
</feature>
<organism evidence="3 4">
    <name type="scientific">Planobispora siamensis</name>
    <dbReference type="NCBI Taxonomy" id="936338"/>
    <lineage>
        <taxon>Bacteria</taxon>
        <taxon>Bacillati</taxon>
        <taxon>Actinomycetota</taxon>
        <taxon>Actinomycetes</taxon>
        <taxon>Streptosporangiales</taxon>
        <taxon>Streptosporangiaceae</taxon>
        <taxon>Planobispora</taxon>
    </lineage>
</organism>
<feature type="region of interest" description="Disordered" evidence="1">
    <location>
        <begin position="1"/>
        <end position="26"/>
    </location>
</feature>
<accession>A0A8J3SBB8</accession>
<name>A0A8J3SBB8_9ACTN</name>
<feature type="transmembrane region" description="Helical" evidence="2">
    <location>
        <begin position="197"/>
        <end position="218"/>
    </location>
</feature>
<evidence type="ECO:0000256" key="2">
    <source>
        <dbReference type="SAM" id="Phobius"/>
    </source>
</evidence>
<keyword evidence="2" id="KW-0812">Transmembrane</keyword>
<dbReference type="Gene3D" id="1.10.10.1150">
    <property type="entry name" value="Coenzyme PQQ synthesis protein D (PqqD)"/>
    <property type="match status" value="1"/>
</dbReference>
<proteinExistence type="predicted"/>
<dbReference type="InterPro" id="IPR008792">
    <property type="entry name" value="PQQD"/>
</dbReference>
<gene>
    <name evidence="3" type="ORF">Psi01_00810</name>
</gene>
<dbReference type="EMBL" id="BOOJ01000002">
    <property type="protein sequence ID" value="GIH89451.1"/>
    <property type="molecule type" value="Genomic_DNA"/>
</dbReference>
<protein>
    <recommendedName>
        <fullName evidence="5">Peptide zinc metalloprotease protein</fullName>
    </recommendedName>
</protein>
<dbReference type="Proteomes" id="UP000619788">
    <property type="component" value="Unassembled WGS sequence"/>
</dbReference>
<keyword evidence="2" id="KW-0472">Membrane</keyword>
<comment type="caution">
    <text evidence="3">The sequence shown here is derived from an EMBL/GenBank/DDBJ whole genome shotgun (WGS) entry which is preliminary data.</text>
</comment>
<keyword evidence="2" id="KW-1133">Transmembrane helix</keyword>
<evidence type="ECO:0000256" key="1">
    <source>
        <dbReference type="SAM" id="MobiDB-lite"/>
    </source>
</evidence>
<evidence type="ECO:0000313" key="3">
    <source>
        <dbReference type="EMBL" id="GIH89451.1"/>
    </source>
</evidence>
<dbReference type="AlphaFoldDB" id="A0A8J3SBB8"/>
<sequence length="388" mass="41696">MRSATQDTSADPAQAGRTAAQGSAAAEADWMTSVPLQLRPDVEVITGIDDRPLLYNNTTGRYLALTPSGVRLLDLLDGSRTGETIVSQLSDHRPDPETARDRVGAFLGDLRQAGVLTVEPPAQDRGSRIMRFSLREHMPRLKLTGRVEHVMEPVAALLRKVPARTLSAAVVAIVLASMGVGLYALLNPAGHSYPSLWWVAMPILILQVVVHEAAHALVCQYLRAPIREAGVGLMLYFMPVAYVDRTDAYRIRSRGGRVMIALAGPFSDQIWYGVTGVVALTAGGQVGDIAYVLLVLQTLLTVVNLNPLLPSDGYHAIAAATGAVNLRGRAFAYLAHVALRSPLPSSMHTLTGWKRAGYLLFGALCFLYAAGLAVLVLKNLWGMVGGLF</sequence>
<keyword evidence="4" id="KW-1185">Reference proteome</keyword>
<evidence type="ECO:0000313" key="4">
    <source>
        <dbReference type="Proteomes" id="UP000619788"/>
    </source>
</evidence>
<feature type="compositionally biased region" description="Low complexity" evidence="1">
    <location>
        <begin position="13"/>
        <end position="26"/>
    </location>
</feature>